<dbReference type="RefSeq" id="WP_308955559.1">
    <property type="nucleotide sequence ID" value="NZ_JAVICY010000005.1"/>
</dbReference>
<dbReference type="InterPro" id="IPR001623">
    <property type="entry name" value="DnaJ_domain"/>
</dbReference>
<proteinExistence type="predicted"/>
<evidence type="ECO:0000313" key="3">
    <source>
        <dbReference type="EMBL" id="MDQ9071048.1"/>
    </source>
</evidence>
<evidence type="ECO:0000313" key="4">
    <source>
        <dbReference type="Proteomes" id="UP001243195"/>
    </source>
</evidence>
<dbReference type="PROSITE" id="PS50076">
    <property type="entry name" value="DNAJ_2"/>
    <property type="match status" value="1"/>
</dbReference>
<evidence type="ECO:0000259" key="2">
    <source>
        <dbReference type="PROSITE" id="PS50076"/>
    </source>
</evidence>
<sequence>MTLQQRLHNSQWRSLLSGADNIYFAPHIPVKKLQGAMTYISAAIKPQDIVMLIDDTVFGSAKDGLCLTETELFFKEGFGEVYQFLFMQIQRVEADLGIINHGLLINGTHTLNFSQLDKGTVRALAGLLNELCQPPQQQQQTQTHQKEKVQLNVMHYLFAYFITYPTGQWSEASQRALTDYFAKLKNPDVNQSIAYLIQQPPYTDYEDLLHGLAELKVEMSYEARMQMIESLVYVMALGQIDQEQAQRFMVQLCRVTGVSPAVWADLVDAVYGGMQQDGQHADVPLTDEQHQACKLLDISPERLSEQSLQTAYRKKMAEFHPDQYQQLPEAVRQLIEQQAQQLNQARSILKDYLNI</sequence>
<keyword evidence="1" id="KW-0143">Chaperone</keyword>
<reference evidence="3" key="1">
    <citation type="submission" date="2023-08" db="EMBL/GenBank/DDBJ databases">
        <title>Emergence of clinically-relevant ST2 carbapenem-resistant Acinetobacter baumannii strains in hospital sewages in Zhejiang, East of China.</title>
        <authorList>
            <person name="Kaichao C."/>
            <person name="Zhang R."/>
        </authorList>
    </citation>
    <scope>NUCLEOTIDE SEQUENCE</scope>
    <source>
        <strain evidence="3">M-SY-60</strain>
    </source>
</reference>
<dbReference type="SMART" id="SM00271">
    <property type="entry name" value="DnaJ"/>
    <property type="match status" value="1"/>
</dbReference>
<gene>
    <name evidence="3" type="ORF">RFH51_06200</name>
</gene>
<dbReference type="SUPFAM" id="SSF46565">
    <property type="entry name" value="Chaperone J-domain"/>
    <property type="match status" value="1"/>
</dbReference>
<feature type="domain" description="J" evidence="2">
    <location>
        <begin position="291"/>
        <end position="354"/>
    </location>
</feature>
<dbReference type="AlphaFoldDB" id="A0AAW8JFP4"/>
<protein>
    <submittedName>
        <fullName evidence="3">J domain-containing protein</fullName>
    </submittedName>
</protein>
<dbReference type="CDD" id="cd06257">
    <property type="entry name" value="DnaJ"/>
    <property type="match status" value="1"/>
</dbReference>
<dbReference type="InterPro" id="IPR036869">
    <property type="entry name" value="J_dom_sf"/>
</dbReference>
<dbReference type="EMBL" id="JAVIDA010000006">
    <property type="protein sequence ID" value="MDQ9071048.1"/>
    <property type="molecule type" value="Genomic_DNA"/>
</dbReference>
<name>A0AAW8JFP4_9GAMM</name>
<accession>A0AAW8JFP4</accession>
<comment type="caution">
    <text evidence="3">The sequence shown here is derived from an EMBL/GenBank/DDBJ whole genome shotgun (WGS) entry which is preliminary data.</text>
</comment>
<dbReference type="Gene3D" id="1.10.287.110">
    <property type="entry name" value="DnaJ domain"/>
    <property type="match status" value="1"/>
</dbReference>
<organism evidence="3 4">
    <name type="scientific">Acinetobacter gerneri</name>
    <dbReference type="NCBI Taxonomy" id="202952"/>
    <lineage>
        <taxon>Bacteria</taxon>
        <taxon>Pseudomonadati</taxon>
        <taxon>Pseudomonadota</taxon>
        <taxon>Gammaproteobacteria</taxon>
        <taxon>Moraxellales</taxon>
        <taxon>Moraxellaceae</taxon>
        <taxon>Acinetobacter</taxon>
    </lineage>
</organism>
<dbReference type="Proteomes" id="UP001243195">
    <property type="component" value="Unassembled WGS sequence"/>
</dbReference>
<evidence type="ECO:0000256" key="1">
    <source>
        <dbReference type="ARBA" id="ARBA00023186"/>
    </source>
</evidence>